<proteinExistence type="predicted"/>
<evidence type="ECO:0000313" key="2">
    <source>
        <dbReference type="WBParaSite" id="Gr19_v10_g1873.t1"/>
    </source>
</evidence>
<sequence>MTSSINYGFFGLKIRNIHKMVEINLPTWKLPYFIYLENRKELEQENALDNIFGIICYDTLMEFKPTSTPKKNYNKLSLQ</sequence>
<keyword evidence="1" id="KW-1185">Reference proteome</keyword>
<evidence type="ECO:0000313" key="1">
    <source>
        <dbReference type="Proteomes" id="UP000887572"/>
    </source>
</evidence>
<dbReference type="Proteomes" id="UP000887572">
    <property type="component" value="Unplaced"/>
</dbReference>
<reference evidence="2" key="1">
    <citation type="submission" date="2022-11" db="UniProtKB">
        <authorList>
            <consortium name="WormBaseParasite"/>
        </authorList>
    </citation>
    <scope>IDENTIFICATION</scope>
</reference>
<protein>
    <submittedName>
        <fullName evidence="2">Uncharacterized protein</fullName>
    </submittedName>
</protein>
<name>A0A914HJG7_GLORO</name>
<dbReference type="AlphaFoldDB" id="A0A914HJG7"/>
<organism evidence="1 2">
    <name type="scientific">Globodera rostochiensis</name>
    <name type="common">Golden nematode worm</name>
    <name type="synonym">Heterodera rostochiensis</name>
    <dbReference type="NCBI Taxonomy" id="31243"/>
    <lineage>
        <taxon>Eukaryota</taxon>
        <taxon>Metazoa</taxon>
        <taxon>Ecdysozoa</taxon>
        <taxon>Nematoda</taxon>
        <taxon>Chromadorea</taxon>
        <taxon>Rhabditida</taxon>
        <taxon>Tylenchina</taxon>
        <taxon>Tylenchomorpha</taxon>
        <taxon>Tylenchoidea</taxon>
        <taxon>Heteroderidae</taxon>
        <taxon>Heteroderinae</taxon>
        <taxon>Globodera</taxon>
    </lineage>
</organism>
<accession>A0A914HJG7</accession>
<dbReference type="WBParaSite" id="Gr19_v10_g1873.t1">
    <property type="protein sequence ID" value="Gr19_v10_g1873.t1"/>
    <property type="gene ID" value="Gr19_v10_g1873"/>
</dbReference>